<feature type="signal peptide" evidence="1">
    <location>
        <begin position="1"/>
        <end position="22"/>
    </location>
</feature>
<evidence type="ECO:0000313" key="3">
    <source>
        <dbReference type="Proteomes" id="UP001446205"/>
    </source>
</evidence>
<protein>
    <recommendedName>
        <fullName evidence="4">Outer membrane protein beta-barrel domain-containing protein</fullName>
    </recommendedName>
</protein>
<dbReference type="Proteomes" id="UP001446205">
    <property type="component" value="Unassembled WGS sequence"/>
</dbReference>
<sequence>MKTSVLRLTMVLSSLQATSALAEIPAPLREVNQTVSVQIGALGQDYFEHDDYGEVPTDYLDREDGTLGALALEGRWLKDAWLYQAQVRLAAGETDYDGYLQNLNTGEITPHQSTTDNLMQTARVSIGYLQPLGGALALIPGAEIGSRFWNRSLQGIGGYDEQYFDVHAGLSLTAQAALSERLVASLQAAGGSTVYGMINVDSVDLREELGRKPYYRLGAGLDYRLDARWHLKADLAYERFGYGESNVSEYNGKFYREPRSRTRQQSVLVGVGYRF</sequence>
<feature type="chain" id="PRO_5046513160" description="Outer membrane protein beta-barrel domain-containing protein" evidence="1">
    <location>
        <begin position="23"/>
        <end position="275"/>
    </location>
</feature>
<keyword evidence="1" id="KW-0732">Signal</keyword>
<accession>A0ABU9DAK0</accession>
<organism evidence="2 3">
    <name type="scientific">Thermithiobacillus plumbiphilus</name>
    <dbReference type="NCBI Taxonomy" id="1729899"/>
    <lineage>
        <taxon>Bacteria</taxon>
        <taxon>Pseudomonadati</taxon>
        <taxon>Pseudomonadota</taxon>
        <taxon>Acidithiobacillia</taxon>
        <taxon>Acidithiobacillales</taxon>
        <taxon>Thermithiobacillaceae</taxon>
        <taxon>Thermithiobacillus</taxon>
    </lineage>
</organism>
<dbReference type="RefSeq" id="WP_341370920.1">
    <property type="nucleotide sequence ID" value="NZ_JBBPCO010000008.1"/>
</dbReference>
<dbReference type="EMBL" id="JBBPCO010000008">
    <property type="protein sequence ID" value="MEK8089862.1"/>
    <property type="molecule type" value="Genomic_DNA"/>
</dbReference>
<evidence type="ECO:0000256" key="1">
    <source>
        <dbReference type="SAM" id="SignalP"/>
    </source>
</evidence>
<dbReference type="InterPro" id="IPR036709">
    <property type="entry name" value="Autotransporte_beta_dom_sf"/>
</dbReference>
<name>A0ABU9DAK0_9PROT</name>
<gene>
    <name evidence="2" type="ORF">WOB96_08780</name>
</gene>
<keyword evidence="3" id="KW-1185">Reference proteome</keyword>
<reference evidence="2 3" key="1">
    <citation type="submission" date="2024-04" db="EMBL/GenBank/DDBJ databases">
        <authorList>
            <person name="Abashina T."/>
            <person name="Shaikin A."/>
        </authorList>
    </citation>
    <scope>NUCLEOTIDE SEQUENCE [LARGE SCALE GENOMIC DNA]</scope>
    <source>
        <strain evidence="2 3">AAFK</strain>
    </source>
</reference>
<comment type="caution">
    <text evidence="2">The sequence shown here is derived from an EMBL/GenBank/DDBJ whole genome shotgun (WGS) entry which is preliminary data.</text>
</comment>
<dbReference type="SUPFAM" id="SSF103515">
    <property type="entry name" value="Autotransporter"/>
    <property type="match status" value="1"/>
</dbReference>
<evidence type="ECO:0000313" key="2">
    <source>
        <dbReference type="EMBL" id="MEK8089862.1"/>
    </source>
</evidence>
<proteinExistence type="predicted"/>
<evidence type="ECO:0008006" key="4">
    <source>
        <dbReference type="Google" id="ProtNLM"/>
    </source>
</evidence>